<comment type="cofactor">
    <cofactor evidence="8">
        <name>prenylated FMN</name>
        <dbReference type="ChEBI" id="CHEBI:87746"/>
    </cofactor>
</comment>
<dbReference type="InterPro" id="IPR049381">
    <property type="entry name" value="UbiD-like_C"/>
</dbReference>
<comment type="cofactor">
    <cofactor evidence="1">
        <name>Mn(2+)</name>
        <dbReference type="ChEBI" id="CHEBI:29035"/>
    </cofactor>
</comment>
<comment type="catalytic activity">
    <reaction evidence="4">
        <text>(2E)-3-methyl-5-phosphooxypent-2-enoate + H(+) = isopentenyl phosphate + CO2</text>
        <dbReference type="Rhea" id="RHEA:78971"/>
        <dbReference type="ChEBI" id="CHEBI:15378"/>
        <dbReference type="ChEBI" id="CHEBI:16526"/>
        <dbReference type="ChEBI" id="CHEBI:65078"/>
        <dbReference type="ChEBI" id="CHEBI:229665"/>
        <dbReference type="EC" id="4.1.1.126"/>
    </reaction>
    <physiologicalReaction direction="left-to-right" evidence="4">
        <dbReference type="Rhea" id="RHEA:78972"/>
    </physiologicalReaction>
</comment>
<comment type="function">
    <text evidence="5">Catalyzes the conversion of trans-anhydromevalonate 5-phosphate (tAHMP) into isopentenyl phosphate. Involved in the archaeal mevalonate (MVA) pathway, which provides fundamental precursors for isoprenoid biosynthesis, such as isopentenyl diphosphate (IPP) and dimethylallyl diphosphate (DMAPP).</text>
</comment>
<evidence type="ECO:0000256" key="2">
    <source>
        <dbReference type="ARBA" id="ARBA00005092"/>
    </source>
</evidence>
<feature type="domain" description="3-octaprenyl-4-hydroxybenzoate carboxy-lyase-like C-terminal" evidence="11">
    <location>
        <begin position="310"/>
        <end position="433"/>
    </location>
</feature>
<dbReference type="Pfam" id="PF20695">
    <property type="entry name" value="UbiD_N"/>
    <property type="match status" value="1"/>
</dbReference>
<dbReference type="Gene3D" id="3.40.1670.10">
    <property type="entry name" value="UbiD C-terminal domain-like"/>
    <property type="match status" value="1"/>
</dbReference>
<evidence type="ECO:0000259" key="10">
    <source>
        <dbReference type="Pfam" id="PF20695"/>
    </source>
</evidence>
<dbReference type="NCBIfam" id="TIGR00148">
    <property type="entry name" value="UbiD family decarboxylase"/>
    <property type="match status" value="1"/>
</dbReference>
<evidence type="ECO:0000256" key="3">
    <source>
        <dbReference type="ARBA" id="ARBA00010021"/>
    </source>
</evidence>
<dbReference type="AlphaFoldDB" id="A0A060HPR1"/>
<evidence type="ECO:0000256" key="5">
    <source>
        <dbReference type="ARBA" id="ARBA00049583"/>
    </source>
</evidence>
<dbReference type="SUPFAM" id="SSF50475">
    <property type="entry name" value="FMN-binding split barrel"/>
    <property type="match status" value="1"/>
</dbReference>
<dbReference type="GO" id="GO:0016831">
    <property type="term" value="F:carboxy-lyase activity"/>
    <property type="evidence" value="ECO:0007669"/>
    <property type="project" value="InterPro"/>
</dbReference>
<reference evidence="12 13" key="1">
    <citation type="journal article" date="2014" name="Int. J. Syst. Evol. Microbiol.">
        <title>Nitrososphaera viennensis gen. nov., sp. nov., an aerobic and mesophilic, ammonia-oxidizing archaeon from soil and a member of the archaeal phylum Thaumarchaeota.</title>
        <authorList>
            <person name="Stieglmeier M."/>
            <person name="Klingl A."/>
            <person name="Alves R.J."/>
            <person name="Rittmann S.K."/>
            <person name="Melcher M."/>
            <person name="Leisch N."/>
            <person name="Schleper C."/>
        </authorList>
    </citation>
    <scope>NUCLEOTIDE SEQUENCE [LARGE SCALE GENOMIC DNA]</scope>
    <source>
        <strain evidence="12">EN76</strain>
    </source>
</reference>
<comment type="similarity">
    <text evidence="3">Belongs to the UbiD family.</text>
</comment>
<comment type="pathway">
    <text evidence="2">Isoprenoid biosynthesis; isopentenyl diphosphate biosynthesis via mevalonate pathway.</text>
</comment>
<dbReference type="InterPro" id="IPR048304">
    <property type="entry name" value="UbiD_Rift_dom"/>
</dbReference>
<dbReference type="PANTHER" id="PTHR30108:SF21">
    <property type="entry name" value="4-HYDROXYBENZOATE DECARBOXYLASE"/>
    <property type="match status" value="1"/>
</dbReference>
<proteinExistence type="inferred from homology"/>
<dbReference type="FunFam" id="3.40.1670.10:FF:000003">
    <property type="entry name" value="Phenolic acid decarboxylase"/>
    <property type="match status" value="1"/>
</dbReference>
<dbReference type="EMBL" id="CP007536">
    <property type="protein sequence ID" value="AIC15541.1"/>
    <property type="molecule type" value="Genomic_DNA"/>
</dbReference>
<evidence type="ECO:0000256" key="4">
    <source>
        <dbReference type="ARBA" id="ARBA00049054"/>
    </source>
</evidence>
<dbReference type="GO" id="GO:0005737">
    <property type="term" value="C:cytoplasm"/>
    <property type="evidence" value="ECO:0007669"/>
    <property type="project" value="TreeGrafter"/>
</dbReference>
<evidence type="ECO:0000256" key="8">
    <source>
        <dbReference type="ARBA" id="ARBA00049936"/>
    </source>
</evidence>
<dbReference type="GeneID" id="74946566"/>
<dbReference type="OrthoDB" id="8480at2157"/>
<evidence type="ECO:0000313" key="12">
    <source>
        <dbReference type="EMBL" id="AIC15541.1"/>
    </source>
</evidence>
<dbReference type="Pfam" id="PF20696">
    <property type="entry name" value="UbiD_C"/>
    <property type="match status" value="1"/>
</dbReference>
<name>A0A060HPR1_9ARCH</name>
<accession>A0A060HPR1</accession>
<feature type="domain" description="3-octaprenyl-4-hydroxybenzoate carboxy-lyase-like Rift-related" evidence="9">
    <location>
        <begin position="113"/>
        <end position="305"/>
    </location>
</feature>
<dbReference type="RefSeq" id="WP_075054526.1">
    <property type="nucleotide sequence ID" value="NZ_CP007536.1"/>
</dbReference>
<sequence length="462" mass="50904">MATTSNNGDLRSYLSLLEKEGELVRVKKAVSAKFELAAVVSKLDSRQAVLFEKVKESSSKISVASNVCGTPGRFYMAISSKSVPKGVAEAKKAIHARVGEALAGMSVPSKTQETAPLFEQNSSRDLNDLPIVTHFEKDAGAFVTASVVFAKDGERGNQNSSTHRLLRMDEKHMAIRMVEGRHLHKCYTYAKDHGEDLKVAIAVGVHPAVSIAAAYQAAYGVDEMMIANALLEGRLKLAKASYSQLYVPNHSEIIIEGRILKDRVQEEWMVEMLRTYDFRRKQPVFELERIRFRDNAIYHDILPGYAEHRLLMGLPVEAKMYDYVKSVVPTTQAVHLTNGGSNWLSAVIQIKKRLEGEPKNAIMAAFAAHPSLKMATVVDDDIDPADAVAVEYAVATRCQADRGFVIIPNAKGSSLDPSSDQQNLLTTKVGIDATATILKPKERFEIARIPGEDEIDVSNYIT</sequence>
<dbReference type="PANTHER" id="PTHR30108">
    <property type="entry name" value="3-OCTAPRENYL-4-HYDROXYBENZOATE CARBOXY-LYASE-RELATED"/>
    <property type="match status" value="1"/>
</dbReference>
<dbReference type="Proteomes" id="UP000027093">
    <property type="component" value="Chromosome"/>
</dbReference>
<evidence type="ECO:0000256" key="6">
    <source>
        <dbReference type="ARBA" id="ARBA00049727"/>
    </source>
</evidence>
<evidence type="ECO:0000256" key="1">
    <source>
        <dbReference type="ARBA" id="ARBA00001936"/>
    </source>
</evidence>
<dbReference type="InterPro" id="IPR049383">
    <property type="entry name" value="UbiD-like_N"/>
</dbReference>
<gene>
    <name evidence="12" type="ORF">NVIE_013060</name>
</gene>
<feature type="domain" description="3-octaprenyl-4-hydroxybenzoate carboxy-lyase-like N-terminal" evidence="10">
    <location>
        <begin position="14"/>
        <end position="80"/>
    </location>
</feature>
<protein>
    <recommendedName>
        <fullName evidence="7">Anhydromevalonate phosphate decarboxylase</fullName>
        <ecNumber evidence="6">4.1.1.126</ecNumber>
    </recommendedName>
</protein>
<dbReference type="KEGG" id="nvn:NVIE_013060"/>
<dbReference type="InterPro" id="IPR002830">
    <property type="entry name" value="UbiD"/>
</dbReference>
<evidence type="ECO:0000313" key="13">
    <source>
        <dbReference type="Proteomes" id="UP000027093"/>
    </source>
</evidence>
<organism evidence="12 13">
    <name type="scientific">Nitrososphaera viennensis EN76</name>
    <dbReference type="NCBI Taxonomy" id="926571"/>
    <lineage>
        <taxon>Archaea</taxon>
        <taxon>Nitrososphaerota</taxon>
        <taxon>Nitrososphaeria</taxon>
        <taxon>Nitrososphaerales</taxon>
        <taxon>Nitrososphaeraceae</taxon>
        <taxon>Nitrososphaera</taxon>
    </lineage>
</organism>
<dbReference type="HOGENOM" id="CLU_023348_5_1_2"/>
<evidence type="ECO:0000259" key="9">
    <source>
        <dbReference type="Pfam" id="PF01977"/>
    </source>
</evidence>
<evidence type="ECO:0000259" key="11">
    <source>
        <dbReference type="Pfam" id="PF20696"/>
    </source>
</evidence>
<dbReference type="STRING" id="926571.NVIE_013060"/>
<evidence type="ECO:0000256" key="7">
    <source>
        <dbReference type="ARBA" id="ARBA00049754"/>
    </source>
</evidence>
<dbReference type="SUPFAM" id="SSF143968">
    <property type="entry name" value="UbiD C-terminal domain-like"/>
    <property type="match status" value="1"/>
</dbReference>
<keyword evidence="13" id="KW-1185">Reference proteome</keyword>
<dbReference type="EC" id="4.1.1.126" evidence="6"/>
<dbReference type="Pfam" id="PF01977">
    <property type="entry name" value="UbiD"/>
    <property type="match status" value="1"/>
</dbReference>